<evidence type="ECO:0000256" key="1">
    <source>
        <dbReference type="SAM" id="MobiDB-lite"/>
    </source>
</evidence>
<feature type="region of interest" description="Disordered" evidence="1">
    <location>
        <begin position="1"/>
        <end position="27"/>
    </location>
</feature>
<organism evidence="2 3">
    <name type="scientific">Paludisphaera mucosa</name>
    <dbReference type="NCBI Taxonomy" id="3030827"/>
    <lineage>
        <taxon>Bacteria</taxon>
        <taxon>Pseudomonadati</taxon>
        <taxon>Planctomycetota</taxon>
        <taxon>Planctomycetia</taxon>
        <taxon>Isosphaerales</taxon>
        <taxon>Isosphaeraceae</taxon>
        <taxon>Paludisphaera</taxon>
    </lineage>
</organism>
<name>A0ABT6FF44_9BACT</name>
<accession>A0ABT6FF44</accession>
<evidence type="ECO:0000313" key="3">
    <source>
        <dbReference type="Proteomes" id="UP001216907"/>
    </source>
</evidence>
<sequence>MKLGRRQRFGTQYHKSDPNQPKQLDEVGPGVTDVLRREMNAPTLDEARNRAAEIASLFKIKKS</sequence>
<keyword evidence="3" id="KW-1185">Reference proteome</keyword>
<evidence type="ECO:0000313" key="2">
    <source>
        <dbReference type="EMBL" id="MDG3006186.1"/>
    </source>
</evidence>
<protein>
    <submittedName>
        <fullName evidence="2">Uncharacterized protein</fullName>
    </submittedName>
</protein>
<dbReference type="EMBL" id="JARRAG010000002">
    <property type="protein sequence ID" value="MDG3006186.1"/>
    <property type="molecule type" value="Genomic_DNA"/>
</dbReference>
<reference evidence="2 3" key="1">
    <citation type="submission" date="2023-03" db="EMBL/GenBank/DDBJ databases">
        <title>Paludisphaera mucosa sp. nov. a novel planctomycete from northern fen.</title>
        <authorList>
            <person name="Ivanova A."/>
        </authorList>
    </citation>
    <scope>NUCLEOTIDE SEQUENCE [LARGE SCALE GENOMIC DNA]</scope>
    <source>
        <strain evidence="2 3">Pla2</strain>
    </source>
</reference>
<dbReference type="RefSeq" id="WP_277862486.1">
    <property type="nucleotide sequence ID" value="NZ_JARRAG010000002.1"/>
</dbReference>
<proteinExistence type="predicted"/>
<dbReference type="Proteomes" id="UP001216907">
    <property type="component" value="Unassembled WGS sequence"/>
</dbReference>
<gene>
    <name evidence="2" type="ORF">PZE19_20640</name>
</gene>
<comment type="caution">
    <text evidence="2">The sequence shown here is derived from an EMBL/GenBank/DDBJ whole genome shotgun (WGS) entry which is preliminary data.</text>
</comment>